<protein>
    <recommendedName>
        <fullName evidence="11">Glycosyltransferases</fullName>
        <ecNumber evidence="11">2.4.-.-</ecNumber>
    </recommendedName>
</protein>
<comment type="caution">
    <text evidence="13">The sequence shown here is derived from an EMBL/GenBank/DDBJ whole genome shotgun (WGS) entry which is preliminary data.</text>
</comment>
<dbReference type="Gene3D" id="3.90.550.10">
    <property type="entry name" value="Spore Coat Polysaccharide Biosynthesis Protein SpsA, Chain A"/>
    <property type="match status" value="1"/>
</dbReference>
<evidence type="ECO:0000256" key="5">
    <source>
        <dbReference type="ARBA" id="ARBA00022968"/>
    </source>
</evidence>
<dbReference type="Pfam" id="PF03360">
    <property type="entry name" value="Glyco_transf_43"/>
    <property type="match status" value="1"/>
</dbReference>
<evidence type="ECO:0000256" key="10">
    <source>
        <dbReference type="ARBA" id="ARBA00023316"/>
    </source>
</evidence>
<comment type="function">
    <text evidence="11">Involved in the synthesis of glucuronoxylan hemicellulose in secondary cell walls.</text>
</comment>
<organism evidence="13">
    <name type="scientific">Brassica cretica</name>
    <name type="common">Mustard</name>
    <dbReference type="NCBI Taxonomy" id="69181"/>
    <lineage>
        <taxon>Eukaryota</taxon>
        <taxon>Viridiplantae</taxon>
        <taxon>Streptophyta</taxon>
        <taxon>Embryophyta</taxon>
        <taxon>Tracheophyta</taxon>
        <taxon>Spermatophyta</taxon>
        <taxon>Magnoliopsida</taxon>
        <taxon>eudicotyledons</taxon>
        <taxon>Gunneridae</taxon>
        <taxon>Pentapetalae</taxon>
        <taxon>rosids</taxon>
        <taxon>malvids</taxon>
        <taxon>Brassicales</taxon>
        <taxon>Brassicaceae</taxon>
        <taxon>Brassiceae</taxon>
        <taxon>Brassica</taxon>
    </lineage>
</organism>
<dbReference type="GO" id="GO:0015018">
    <property type="term" value="F:galactosylgalactosylxylosylprotein 3-beta-glucuronosyltransferase activity"/>
    <property type="evidence" value="ECO:0007669"/>
    <property type="project" value="InterPro"/>
</dbReference>
<dbReference type="GO" id="GO:0009834">
    <property type="term" value="P:plant-type secondary cell wall biogenesis"/>
    <property type="evidence" value="ECO:0007669"/>
    <property type="project" value="TreeGrafter"/>
</dbReference>
<evidence type="ECO:0000256" key="11">
    <source>
        <dbReference type="RuleBase" id="RU363127"/>
    </source>
</evidence>
<dbReference type="EMBL" id="QGKY02000089">
    <property type="protein sequence ID" value="KAF2611183.1"/>
    <property type="molecule type" value="Genomic_DNA"/>
</dbReference>
<dbReference type="SUPFAM" id="SSF53448">
    <property type="entry name" value="Nucleotide-diphospho-sugar transferases"/>
    <property type="match status" value="1"/>
</dbReference>
<comment type="subcellular location">
    <subcellularLocation>
        <location evidence="1 11">Golgi apparatus membrane</location>
        <topology evidence="1 11">Single-pass type II membrane protein</topology>
    </subcellularLocation>
</comment>
<evidence type="ECO:0000256" key="3">
    <source>
        <dbReference type="ARBA" id="ARBA00022679"/>
    </source>
</evidence>
<dbReference type="PANTHER" id="PTHR10896">
    <property type="entry name" value="GALACTOSYLGALACTOSYLXYLOSYLPROTEIN 3-BETA-GLUCURONOSYLTRANSFERASE BETA-1,3-GLUCURONYLTRANSFERASE"/>
    <property type="match status" value="1"/>
</dbReference>
<dbReference type="PANTHER" id="PTHR10896:SF63">
    <property type="entry name" value="BETA-1,4-XYLOSYLTRANSFERASE IRX14"/>
    <property type="match status" value="1"/>
</dbReference>
<dbReference type="GO" id="GO:0000139">
    <property type="term" value="C:Golgi membrane"/>
    <property type="evidence" value="ECO:0007669"/>
    <property type="project" value="UniProtKB-SubCell"/>
</dbReference>
<dbReference type="InterPro" id="IPR029044">
    <property type="entry name" value="Nucleotide-diphossugar_trans"/>
</dbReference>
<dbReference type="GO" id="GO:0042285">
    <property type="term" value="F:xylosyltransferase activity"/>
    <property type="evidence" value="ECO:0007669"/>
    <property type="project" value="TreeGrafter"/>
</dbReference>
<evidence type="ECO:0000256" key="4">
    <source>
        <dbReference type="ARBA" id="ARBA00022692"/>
    </source>
</evidence>
<keyword evidence="5 11" id="KW-0735">Signal-anchor</keyword>
<evidence type="ECO:0000256" key="12">
    <source>
        <dbReference type="SAM" id="MobiDB-lite"/>
    </source>
</evidence>
<feature type="region of interest" description="Disordered" evidence="12">
    <location>
        <begin position="44"/>
        <end position="63"/>
    </location>
</feature>
<name>A0A8S9M1L8_BRACR</name>
<evidence type="ECO:0000256" key="6">
    <source>
        <dbReference type="ARBA" id="ARBA00022989"/>
    </source>
</evidence>
<reference evidence="13" key="1">
    <citation type="submission" date="2019-12" db="EMBL/GenBank/DDBJ databases">
        <title>Genome sequencing and annotation of Brassica cretica.</title>
        <authorList>
            <person name="Studholme D.J."/>
            <person name="Sarris P.F."/>
        </authorList>
    </citation>
    <scope>NUCLEOTIDE SEQUENCE</scope>
    <source>
        <strain evidence="13">PFS-102/07</strain>
        <tissue evidence="13">Leaf</tissue>
    </source>
</reference>
<dbReference type="GO" id="GO:0010417">
    <property type="term" value="P:glucuronoxylan biosynthetic process"/>
    <property type="evidence" value="ECO:0007669"/>
    <property type="project" value="TreeGrafter"/>
</dbReference>
<evidence type="ECO:0000256" key="7">
    <source>
        <dbReference type="ARBA" id="ARBA00023034"/>
    </source>
</evidence>
<dbReference type="GO" id="GO:0071555">
    <property type="term" value="P:cell wall organization"/>
    <property type="evidence" value="ECO:0007669"/>
    <property type="project" value="UniProtKB-KW"/>
</dbReference>
<evidence type="ECO:0000313" key="13">
    <source>
        <dbReference type="EMBL" id="KAF2611183.1"/>
    </source>
</evidence>
<evidence type="ECO:0000256" key="2">
    <source>
        <dbReference type="ARBA" id="ARBA00007706"/>
    </source>
</evidence>
<dbReference type="InterPro" id="IPR005027">
    <property type="entry name" value="Glyco_trans_43"/>
</dbReference>
<accession>A0A8S9M1L8</accession>
<keyword evidence="3 11" id="KW-0808">Transferase</keyword>
<dbReference type="AlphaFoldDB" id="A0A8S9M1L8"/>
<keyword evidence="10 11" id="KW-0961">Cell wall biogenesis/degradation</keyword>
<evidence type="ECO:0000256" key="8">
    <source>
        <dbReference type="ARBA" id="ARBA00023136"/>
    </source>
</evidence>
<keyword evidence="4" id="KW-0812">Transmembrane</keyword>
<keyword evidence="7 11" id="KW-0333">Golgi apparatus</keyword>
<comment type="similarity">
    <text evidence="2 11">Belongs to the glycosyltransferase 43 family.</text>
</comment>
<gene>
    <name evidence="13" type="ORF">F2Q70_00013613</name>
</gene>
<evidence type="ECO:0000256" key="9">
    <source>
        <dbReference type="ARBA" id="ARBA00023180"/>
    </source>
</evidence>
<sequence>MPNTWEDRGKVDVLMRLQALRVVKEEKIDGVVMFADDSNMHKMMDKRKELEEEESSSSLPVQGPACNATDKLVGWHVFNTLPYAGKIAVYIDDVAAVLPQKL</sequence>
<keyword evidence="6" id="KW-1133">Transmembrane helix</keyword>
<evidence type="ECO:0000256" key="1">
    <source>
        <dbReference type="ARBA" id="ARBA00004323"/>
    </source>
</evidence>
<dbReference type="EC" id="2.4.-.-" evidence="11"/>
<keyword evidence="8" id="KW-0472">Membrane</keyword>
<keyword evidence="9" id="KW-0325">Glycoprotein</keyword>
<proteinExistence type="inferred from homology"/>